<evidence type="ECO:0000313" key="4">
    <source>
        <dbReference type="Proteomes" id="UP000001073"/>
    </source>
</evidence>
<accession>A0A2I3GD46</accession>
<proteinExistence type="predicted"/>
<dbReference type="OMA" id="PRICHEV"/>
<evidence type="ECO:0000313" key="3">
    <source>
        <dbReference type="Ensembl" id="ENSNLEP00000029210.1"/>
    </source>
</evidence>
<feature type="compositionally biased region" description="Basic residues" evidence="1">
    <location>
        <begin position="137"/>
        <end position="146"/>
    </location>
</feature>
<feature type="region of interest" description="Disordered" evidence="1">
    <location>
        <begin position="133"/>
        <end position="152"/>
    </location>
</feature>
<reference evidence="3" key="2">
    <citation type="submission" date="2025-08" db="UniProtKB">
        <authorList>
            <consortium name="Ensembl"/>
        </authorList>
    </citation>
    <scope>IDENTIFICATION</scope>
</reference>
<sequence length="203" mass="22264">MEVSRPRWTFGAPSAAWSGGEHGRAHVALPHGVHHVGGVSIRIEDEDTSKLTEQAVSLELSALNSGGAVPLVAGSTGGDVFLGGLTGGGVFGSVVYGSIETEGPLGKNQGRPRPSPGGYHRMRRGEMSGWLQASPRTYHKGRRRRNQGYASPPRICHEVEKRENSLKRDYVVPILIIFNVSLVQCNMSIKIFRKLYYFYFLMK</sequence>
<dbReference type="Proteomes" id="UP000001073">
    <property type="component" value="Chromosome X"/>
</dbReference>
<dbReference type="GeneTree" id="ENSGT00910000147902"/>
<evidence type="ECO:0000256" key="1">
    <source>
        <dbReference type="SAM" id="MobiDB-lite"/>
    </source>
</evidence>
<organism evidence="3 4">
    <name type="scientific">Nomascus leucogenys</name>
    <name type="common">Northern white-cheeked gibbon</name>
    <name type="synonym">Hylobates leucogenys</name>
    <dbReference type="NCBI Taxonomy" id="61853"/>
    <lineage>
        <taxon>Eukaryota</taxon>
        <taxon>Metazoa</taxon>
        <taxon>Chordata</taxon>
        <taxon>Craniata</taxon>
        <taxon>Vertebrata</taxon>
        <taxon>Euteleostomi</taxon>
        <taxon>Mammalia</taxon>
        <taxon>Eutheria</taxon>
        <taxon>Euarchontoglires</taxon>
        <taxon>Primates</taxon>
        <taxon>Haplorrhini</taxon>
        <taxon>Catarrhini</taxon>
        <taxon>Hylobatidae</taxon>
        <taxon>Nomascus</taxon>
    </lineage>
</organism>
<reference evidence="3" key="3">
    <citation type="submission" date="2025-09" db="UniProtKB">
        <authorList>
            <consortium name="Ensembl"/>
        </authorList>
    </citation>
    <scope>IDENTIFICATION</scope>
</reference>
<keyword evidence="2" id="KW-1133">Transmembrane helix</keyword>
<keyword evidence="4" id="KW-1185">Reference proteome</keyword>
<dbReference type="InParanoid" id="A0A2I3GD46"/>
<name>A0A2I3GD46_NOMLE</name>
<protein>
    <submittedName>
        <fullName evidence="3">Uncharacterized protein</fullName>
    </submittedName>
</protein>
<keyword evidence="2" id="KW-0812">Transmembrane</keyword>
<dbReference type="EMBL" id="ADFV01063501">
    <property type="status" value="NOT_ANNOTATED_CDS"/>
    <property type="molecule type" value="Genomic_DNA"/>
</dbReference>
<evidence type="ECO:0000256" key="2">
    <source>
        <dbReference type="SAM" id="Phobius"/>
    </source>
</evidence>
<feature type="region of interest" description="Disordered" evidence="1">
    <location>
        <begin position="102"/>
        <end position="126"/>
    </location>
</feature>
<reference evidence="3 4" key="1">
    <citation type="submission" date="2012-10" db="EMBL/GenBank/DDBJ databases">
        <authorList>
            <consortium name="Gibbon Genome Sequencing Consortium"/>
        </authorList>
    </citation>
    <scope>NUCLEOTIDE SEQUENCE [LARGE SCALE GENOMIC DNA]</scope>
</reference>
<dbReference type="Ensembl" id="ENSNLET00000058133.1">
    <property type="protein sequence ID" value="ENSNLEP00000029210.1"/>
    <property type="gene ID" value="ENSNLEG00000035243.1"/>
</dbReference>
<feature type="transmembrane region" description="Helical" evidence="2">
    <location>
        <begin position="170"/>
        <end position="192"/>
    </location>
</feature>
<dbReference type="AlphaFoldDB" id="A0A2I3GD46"/>
<keyword evidence="2" id="KW-0472">Membrane</keyword>